<evidence type="ECO:0000313" key="1">
    <source>
        <dbReference type="EMBL" id="CAI2375978.1"/>
    </source>
</evidence>
<keyword evidence="2" id="KW-1185">Reference proteome</keyword>
<protein>
    <submittedName>
        <fullName evidence="1">Uncharacterized protein</fullName>
    </submittedName>
</protein>
<dbReference type="AlphaFoldDB" id="A0AAD1XNK6"/>
<evidence type="ECO:0000313" key="2">
    <source>
        <dbReference type="Proteomes" id="UP001295684"/>
    </source>
</evidence>
<organism evidence="1 2">
    <name type="scientific">Euplotes crassus</name>
    <dbReference type="NCBI Taxonomy" id="5936"/>
    <lineage>
        <taxon>Eukaryota</taxon>
        <taxon>Sar</taxon>
        <taxon>Alveolata</taxon>
        <taxon>Ciliophora</taxon>
        <taxon>Intramacronucleata</taxon>
        <taxon>Spirotrichea</taxon>
        <taxon>Hypotrichia</taxon>
        <taxon>Euplotida</taxon>
        <taxon>Euplotidae</taxon>
        <taxon>Moneuplotes</taxon>
    </lineage>
</organism>
<comment type="caution">
    <text evidence="1">The sequence shown here is derived from an EMBL/GenBank/DDBJ whole genome shotgun (WGS) entry which is preliminary data.</text>
</comment>
<sequence>MEKSFGFKYITDQELSLYELEQWYDDIRTFWVTDNPRFLGLRRQPVSLGVREGNESIGLCSPEEPGRISEYKRWICVSRIPNDYQFQVFLYPIKNEPTVKYSKLLESLQKVRMIGLTIIKSEDCKIIKFSTVFPQIIQFLSRSLERIEIGKFQISTKQLLRILGNALILKKLILRETQIEVYKKKIPLRREFKLEEIYLKQITDYKGKPWAKKTQHLEVFCKLLSSCPIKESLKKIEISPILVKKRLQDLKKKSGFGHIEFSNTKL</sequence>
<reference evidence="1" key="1">
    <citation type="submission" date="2023-07" db="EMBL/GenBank/DDBJ databases">
        <authorList>
            <consortium name="AG Swart"/>
            <person name="Singh M."/>
            <person name="Singh A."/>
            <person name="Seah K."/>
            <person name="Emmerich C."/>
        </authorList>
    </citation>
    <scope>NUCLEOTIDE SEQUENCE</scope>
    <source>
        <strain evidence="1">DP1</strain>
    </source>
</reference>
<gene>
    <name evidence="1" type="ORF">ECRASSUSDP1_LOCUS17346</name>
</gene>
<proteinExistence type="predicted"/>
<accession>A0AAD1XNK6</accession>
<dbReference type="Proteomes" id="UP001295684">
    <property type="component" value="Unassembled WGS sequence"/>
</dbReference>
<name>A0AAD1XNK6_EUPCR</name>
<dbReference type="EMBL" id="CAMPGE010017504">
    <property type="protein sequence ID" value="CAI2375978.1"/>
    <property type="molecule type" value="Genomic_DNA"/>
</dbReference>